<proteinExistence type="predicted"/>
<gene>
    <name evidence="1" type="ORF">FIBSPDRAFT_855102</name>
</gene>
<feature type="non-terminal residue" evidence="1">
    <location>
        <position position="152"/>
    </location>
</feature>
<evidence type="ECO:0000313" key="1">
    <source>
        <dbReference type="EMBL" id="KZP26145.1"/>
    </source>
</evidence>
<evidence type="ECO:0000313" key="2">
    <source>
        <dbReference type="Proteomes" id="UP000076532"/>
    </source>
</evidence>
<dbReference type="AlphaFoldDB" id="A0A166PJ18"/>
<protein>
    <submittedName>
        <fullName evidence="1">Uncharacterized protein</fullName>
    </submittedName>
</protein>
<sequence length="152" mass="18133">MGRKVEWQVNGRMEEQPWALRFSALVISRLDAGQHHRKRLRLRERHSRRLRSTGHRPPVVYFRKVEWQVNGGMEEQLWARCFSAFIVSRLQTKPPSEGVAFRGKTWPTSPVHRPPPASCEFLRRLCEHRLRVVDLFEFAWNPGWARRRARAR</sequence>
<dbReference type="Proteomes" id="UP000076532">
    <property type="component" value="Unassembled WGS sequence"/>
</dbReference>
<accession>A0A166PJ18</accession>
<reference evidence="1 2" key="1">
    <citation type="journal article" date="2016" name="Mol. Biol. Evol.">
        <title>Comparative Genomics of Early-Diverging Mushroom-Forming Fungi Provides Insights into the Origins of Lignocellulose Decay Capabilities.</title>
        <authorList>
            <person name="Nagy L.G."/>
            <person name="Riley R."/>
            <person name="Tritt A."/>
            <person name="Adam C."/>
            <person name="Daum C."/>
            <person name="Floudas D."/>
            <person name="Sun H."/>
            <person name="Yadav J.S."/>
            <person name="Pangilinan J."/>
            <person name="Larsson K.H."/>
            <person name="Matsuura K."/>
            <person name="Barry K."/>
            <person name="Labutti K."/>
            <person name="Kuo R."/>
            <person name="Ohm R.A."/>
            <person name="Bhattacharya S.S."/>
            <person name="Shirouzu T."/>
            <person name="Yoshinaga Y."/>
            <person name="Martin F.M."/>
            <person name="Grigoriev I.V."/>
            <person name="Hibbett D.S."/>
        </authorList>
    </citation>
    <scope>NUCLEOTIDE SEQUENCE [LARGE SCALE GENOMIC DNA]</scope>
    <source>
        <strain evidence="1 2">CBS 109695</strain>
    </source>
</reference>
<dbReference type="EMBL" id="KV417516">
    <property type="protein sequence ID" value="KZP26145.1"/>
    <property type="molecule type" value="Genomic_DNA"/>
</dbReference>
<keyword evidence="2" id="KW-1185">Reference proteome</keyword>
<name>A0A166PJ18_9AGAM</name>
<organism evidence="1 2">
    <name type="scientific">Athelia psychrophila</name>
    <dbReference type="NCBI Taxonomy" id="1759441"/>
    <lineage>
        <taxon>Eukaryota</taxon>
        <taxon>Fungi</taxon>
        <taxon>Dikarya</taxon>
        <taxon>Basidiomycota</taxon>
        <taxon>Agaricomycotina</taxon>
        <taxon>Agaricomycetes</taxon>
        <taxon>Agaricomycetidae</taxon>
        <taxon>Atheliales</taxon>
        <taxon>Atheliaceae</taxon>
        <taxon>Athelia</taxon>
    </lineage>
</organism>